<dbReference type="RefSeq" id="WP_003609281.1">
    <property type="nucleotide sequence ID" value="NZ_ADVE02000001.1"/>
</dbReference>
<dbReference type="GO" id="GO:0003700">
    <property type="term" value="F:DNA-binding transcription factor activity"/>
    <property type="evidence" value="ECO:0007669"/>
    <property type="project" value="InterPro"/>
</dbReference>
<name>A0A2D2D0W4_METT3</name>
<dbReference type="STRING" id="595536.GCA_000178815_02637"/>
<dbReference type="PRINTS" id="PR00778">
    <property type="entry name" value="HTHARSR"/>
</dbReference>
<dbReference type="InterPro" id="IPR051081">
    <property type="entry name" value="HTH_MetalResp_TranReg"/>
</dbReference>
<dbReference type="PANTHER" id="PTHR33154:SF12">
    <property type="entry name" value="TRANSCRIPTIONAL REGULATORY PROTEIN"/>
    <property type="match status" value="1"/>
</dbReference>
<evidence type="ECO:0000256" key="2">
    <source>
        <dbReference type="ARBA" id="ARBA00023125"/>
    </source>
</evidence>
<evidence type="ECO:0000256" key="1">
    <source>
        <dbReference type="ARBA" id="ARBA00023015"/>
    </source>
</evidence>
<dbReference type="CDD" id="cd00090">
    <property type="entry name" value="HTH_ARSR"/>
    <property type="match status" value="1"/>
</dbReference>
<dbReference type="SUPFAM" id="SSF46785">
    <property type="entry name" value="Winged helix' DNA-binding domain"/>
    <property type="match status" value="1"/>
</dbReference>
<dbReference type="InterPro" id="IPR011991">
    <property type="entry name" value="ArsR-like_HTH"/>
</dbReference>
<dbReference type="InterPro" id="IPR001845">
    <property type="entry name" value="HTH_ArsR_DNA-bd_dom"/>
</dbReference>
<dbReference type="InterPro" id="IPR036390">
    <property type="entry name" value="WH_DNA-bd_sf"/>
</dbReference>
<dbReference type="Gene3D" id="1.10.10.10">
    <property type="entry name" value="Winged helix-like DNA-binding domain superfamily/Winged helix DNA-binding domain"/>
    <property type="match status" value="1"/>
</dbReference>
<dbReference type="PANTHER" id="PTHR33154">
    <property type="entry name" value="TRANSCRIPTIONAL REGULATOR, ARSR FAMILY"/>
    <property type="match status" value="1"/>
</dbReference>
<evidence type="ECO:0000313" key="6">
    <source>
        <dbReference type="Proteomes" id="UP000230709"/>
    </source>
</evidence>
<accession>A0A2D2D0W4</accession>
<sequence>MRTLHHPRLDEITVEGILYALADPVRVEIFARLAASECGRNCSTFLEVQDCRLPKSTLSQHFRVLREAGLIRSERRGVEMISSTRCAELADRFGPMLRAIVDAYERQKQSPRHDTPPG</sequence>
<protein>
    <submittedName>
        <fullName evidence="5">ArsR family transcriptional regulator</fullName>
    </submittedName>
</protein>
<dbReference type="EMBL" id="CP023737">
    <property type="protein sequence ID" value="ATQ68635.1"/>
    <property type="molecule type" value="Genomic_DNA"/>
</dbReference>
<keyword evidence="2" id="KW-0238">DNA-binding</keyword>
<organism evidence="5 6">
    <name type="scientific">Methylosinus trichosporium (strain ATCC 35070 / NCIMB 11131 / UNIQEM 75 / OB3b)</name>
    <dbReference type="NCBI Taxonomy" id="595536"/>
    <lineage>
        <taxon>Bacteria</taxon>
        <taxon>Pseudomonadati</taxon>
        <taxon>Pseudomonadota</taxon>
        <taxon>Alphaproteobacteria</taxon>
        <taxon>Hyphomicrobiales</taxon>
        <taxon>Methylocystaceae</taxon>
        <taxon>Methylosinus</taxon>
    </lineage>
</organism>
<dbReference type="KEGG" id="mtw:CQW49_12645"/>
<keyword evidence="3" id="KW-0804">Transcription</keyword>
<evidence type="ECO:0000313" key="5">
    <source>
        <dbReference type="EMBL" id="ATQ68635.1"/>
    </source>
</evidence>
<dbReference type="SMART" id="SM00418">
    <property type="entry name" value="HTH_ARSR"/>
    <property type="match status" value="1"/>
</dbReference>
<evidence type="ECO:0000259" key="4">
    <source>
        <dbReference type="SMART" id="SM00418"/>
    </source>
</evidence>
<dbReference type="Proteomes" id="UP000230709">
    <property type="component" value="Chromosome"/>
</dbReference>
<keyword evidence="6" id="KW-1185">Reference proteome</keyword>
<dbReference type="InterPro" id="IPR036388">
    <property type="entry name" value="WH-like_DNA-bd_sf"/>
</dbReference>
<dbReference type="AlphaFoldDB" id="A0A2D2D0W4"/>
<reference evidence="6" key="1">
    <citation type="submission" date="2017-10" db="EMBL/GenBank/DDBJ databases">
        <title>Completed PacBio SMRT sequence of Methylosinus trichosporium OB3b reveals presence of a third large plasmid.</title>
        <authorList>
            <person name="Charles T.C."/>
            <person name="Lynch M.D.J."/>
            <person name="Heil J.R."/>
            <person name="Cheng J."/>
        </authorList>
    </citation>
    <scope>NUCLEOTIDE SEQUENCE [LARGE SCALE GENOMIC DNA]</scope>
    <source>
        <strain evidence="6">OB3b</strain>
    </source>
</reference>
<keyword evidence="1" id="KW-0805">Transcription regulation</keyword>
<proteinExistence type="predicted"/>
<evidence type="ECO:0000256" key="3">
    <source>
        <dbReference type="ARBA" id="ARBA00023163"/>
    </source>
</evidence>
<gene>
    <name evidence="5" type="ORF">CQW49_12645</name>
</gene>
<dbReference type="GO" id="GO:0003677">
    <property type="term" value="F:DNA binding"/>
    <property type="evidence" value="ECO:0007669"/>
    <property type="project" value="UniProtKB-KW"/>
</dbReference>
<dbReference type="Pfam" id="PF12840">
    <property type="entry name" value="HTH_20"/>
    <property type="match status" value="1"/>
</dbReference>
<feature type="domain" description="HTH arsR-type" evidence="4">
    <location>
        <begin position="16"/>
        <end position="98"/>
    </location>
</feature>